<name>A0A1L9X189_ASPA1</name>
<feature type="region of interest" description="Disordered" evidence="1">
    <location>
        <begin position="45"/>
        <end position="90"/>
    </location>
</feature>
<dbReference type="OrthoDB" id="4496543at2759"/>
<evidence type="ECO:0000256" key="1">
    <source>
        <dbReference type="SAM" id="MobiDB-lite"/>
    </source>
</evidence>
<feature type="region of interest" description="Disordered" evidence="1">
    <location>
        <begin position="130"/>
        <end position="158"/>
    </location>
</feature>
<keyword evidence="3" id="KW-1185">Reference proteome</keyword>
<gene>
    <name evidence="2" type="ORF">ASPACDRAFT_41106</name>
</gene>
<dbReference type="VEuPathDB" id="FungiDB:ASPACDRAFT_41106"/>
<dbReference type="Proteomes" id="UP000184546">
    <property type="component" value="Unassembled WGS sequence"/>
</dbReference>
<feature type="compositionally biased region" description="Low complexity" evidence="1">
    <location>
        <begin position="130"/>
        <end position="148"/>
    </location>
</feature>
<accession>A0A1L9X189</accession>
<reference evidence="3" key="1">
    <citation type="journal article" date="2017" name="Genome Biol.">
        <title>Comparative genomics reveals high biological diversity and specific adaptations in the industrially and medically important fungal genus Aspergillus.</title>
        <authorList>
            <person name="de Vries R.P."/>
            <person name="Riley R."/>
            <person name="Wiebenga A."/>
            <person name="Aguilar-Osorio G."/>
            <person name="Amillis S."/>
            <person name="Uchima C.A."/>
            <person name="Anderluh G."/>
            <person name="Asadollahi M."/>
            <person name="Askin M."/>
            <person name="Barry K."/>
            <person name="Battaglia E."/>
            <person name="Bayram O."/>
            <person name="Benocci T."/>
            <person name="Braus-Stromeyer S.A."/>
            <person name="Caldana C."/>
            <person name="Canovas D."/>
            <person name="Cerqueira G.C."/>
            <person name="Chen F."/>
            <person name="Chen W."/>
            <person name="Choi C."/>
            <person name="Clum A."/>
            <person name="Dos Santos R.A."/>
            <person name="Damasio A.R."/>
            <person name="Diallinas G."/>
            <person name="Emri T."/>
            <person name="Fekete E."/>
            <person name="Flipphi M."/>
            <person name="Freyberg S."/>
            <person name="Gallo A."/>
            <person name="Gournas C."/>
            <person name="Habgood R."/>
            <person name="Hainaut M."/>
            <person name="Harispe M.L."/>
            <person name="Henrissat B."/>
            <person name="Hilden K.S."/>
            <person name="Hope R."/>
            <person name="Hossain A."/>
            <person name="Karabika E."/>
            <person name="Karaffa L."/>
            <person name="Karanyi Z."/>
            <person name="Krasevec N."/>
            <person name="Kuo A."/>
            <person name="Kusch H."/>
            <person name="LaButti K."/>
            <person name="Lagendijk E.L."/>
            <person name="Lapidus A."/>
            <person name="Levasseur A."/>
            <person name="Lindquist E."/>
            <person name="Lipzen A."/>
            <person name="Logrieco A.F."/>
            <person name="MacCabe A."/>
            <person name="Maekelae M.R."/>
            <person name="Malavazi I."/>
            <person name="Melin P."/>
            <person name="Meyer V."/>
            <person name="Mielnichuk N."/>
            <person name="Miskei M."/>
            <person name="Molnar A.P."/>
            <person name="Mule G."/>
            <person name="Ngan C.Y."/>
            <person name="Orejas M."/>
            <person name="Orosz E."/>
            <person name="Ouedraogo J.P."/>
            <person name="Overkamp K.M."/>
            <person name="Park H.-S."/>
            <person name="Perrone G."/>
            <person name="Piumi F."/>
            <person name="Punt P.J."/>
            <person name="Ram A.F."/>
            <person name="Ramon A."/>
            <person name="Rauscher S."/>
            <person name="Record E."/>
            <person name="Riano-Pachon D.M."/>
            <person name="Robert V."/>
            <person name="Roehrig J."/>
            <person name="Ruller R."/>
            <person name="Salamov A."/>
            <person name="Salih N.S."/>
            <person name="Samson R.A."/>
            <person name="Sandor E."/>
            <person name="Sanguinetti M."/>
            <person name="Schuetze T."/>
            <person name="Sepcic K."/>
            <person name="Shelest E."/>
            <person name="Sherlock G."/>
            <person name="Sophianopoulou V."/>
            <person name="Squina F.M."/>
            <person name="Sun H."/>
            <person name="Susca A."/>
            <person name="Todd R.B."/>
            <person name="Tsang A."/>
            <person name="Unkles S.E."/>
            <person name="van de Wiele N."/>
            <person name="van Rossen-Uffink D."/>
            <person name="Oliveira J.V."/>
            <person name="Vesth T.C."/>
            <person name="Visser J."/>
            <person name="Yu J.-H."/>
            <person name="Zhou M."/>
            <person name="Andersen M.R."/>
            <person name="Archer D.B."/>
            <person name="Baker S.E."/>
            <person name="Benoit I."/>
            <person name="Brakhage A.A."/>
            <person name="Braus G.H."/>
            <person name="Fischer R."/>
            <person name="Frisvad J.C."/>
            <person name="Goldman G.H."/>
            <person name="Houbraken J."/>
            <person name="Oakley B."/>
            <person name="Pocsi I."/>
            <person name="Scazzocchio C."/>
            <person name="Seiboth B."/>
            <person name="vanKuyk P.A."/>
            <person name="Wortman J."/>
            <person name="Dyer P.S."/>
            <person name="Grigoriev I.V."/>
        </authorList>
    </citation>
    <scope>NUCLEOTIDE SEQUENCE [LARGE SCALE GENOMIC DNA]</scope>
    <source>
        <strain evidence="3">ATCC 16872 / CBS 172.66 / WB 5094</strain>
    </source>
</reference>
<feature type="region of interest" description="Disordered" evidence="1">
    <location>
        <begin position="211"/>
        <end position="232"/>
    </location>
</feature>
<dbReference type="RefSeq" id="XP_020058621.1">
    <property type="nucleotide sequence ID" value="XM_020200889.1"/>
</dbReference>
<dbReference type="AlphaFoldDB" id="A0A1L9X189"/>
<proteinExistence type="predicted"/>
<evidence type="ECO:0000313" key="2">
    <source>
        <dbReference type="EMBL" id="OJK02282.1"/>
    </source>
</evidence>
<protein>
    <submittedName>
        <fullName evidence="2">Uncharacterized protein</fullName>
    </submittedName>
</protein>
<feature type="compositionally biased region" description="Low complexity" evidence="1">
    <location>
        <begin position="62"/>
        <end position="82"/>
    </location>
</feature>
<dbReference type="EMBL" id="KV878973">
    <property type="protein sequence ID" value="OJK02282.1"/>
    <property type="molecule type" value="Genomic_DNA"/>
</dbReference>
<feature type="compositionally biased region" description="Basic and acidic residues" evidence="1">
    <location>
        <begin position="211"/>
        <end position="220"/>
    </location>
</feature>
<sequence length="271" mass="29966">MAVSLEKLNNETIMNSLDSSDVRCGRFTVCERIVSADMMQRPERLDYSRKSARRPYTAAAERIAPAPGSSRSSGIPASSTSRQGSPFRSRKTLARWPWPALSRSCGSGSQCCKHVYSCVDVYSTVDLYSSEQQQQQQQQQQPSQPSSEVDAPSSSPQDGAITLKWWVIDRRQKPVDGDDIADDWNKLFAAWKSVIPRNDYDAKELEWCSSHEPREDEATRRGRPLVGSVSQGDGPDGYLPLLVLGSCRLCGKDHEPYASDASQAAQTAADD</sequence>
<evidence type="ECO:0000313" key="3">
    <source>
        <dbReference type="Proteomes" id="UP000184546"/>
    </source>
</evidence>
<organism evidence="2 3">
    <name type="scientific">Aspergillus aculeatus (strain ATCC 16872 / CBS 172.66 / WB 5094)</name>
    <dbReference type="NCBI Taxonomy" id="690307"/>
    <lineage>
        <taxon>Eukaryota</taxon>
        <taxon>Fungi</taxon>
        <taxon>Dikarya</taxon>
        <taxon>Ascomycota</taxon>
        <taxon>Pezizomycotina</taxon>
        <taxon>Eurotiomycetes</taxon>
        <taxon>Eurotiomycetidae</taxon>
        <taxon>Eurotiales</taxon>
        <taxon>Aspergillaceae</taxon>
        <taxon>Aspergillus</taxon>
        <taxon>Aspergillus subgen. Circumdati</taxon>
    </lineage>
</organism>
<dbReference type="GeneID" id="30974703"/>